<dbReference type="SUPFAM" id="SSF81321">
    <property type="entry name" value="Family A G protein-coupled receptor-like"/>
    <property type="match status" value="1"/>
</dbReference>
<name>A0ABR1C8B5_NECAM</name>
<protein>
    <recommendedName>
        <fullName evidence="4">7TM GPCR serpentine receptor class x (Srx) domain-containing protein</fullName>
    </recommendedName>
</protein>
<reference evidence="2 3" key="1">
    <citation type="submission" date="2023-08" db="EMBL/GenBank/DDBJ databases">
        <title>A Necator americanus chromosomal reference genome.</title>
        <authorList>
            <person name="Ilik V."/>
            <person name="Petrzelkova K.J."/>
            <person name="Pardy F."/>
            <person name="Fuh T."/>
            <person name="Niatou-Singa F.S."/>
            <person name="Gouil Q."/>
            <person name="Baker L."/>
            <person name="Ritchie M.E."/>
            <person name="Jex A.R."/>
            <person name="Gazzola D."/>
            <person name="Li H."/>
            <person name="Toshio Fujiwara R."/>
            <person name="Zhan B."/>
            <person name="Aroian R.V."/>
            <person name="Pafco B."/>
            <person name="Schwarz E.M."/>
        </authorList>
    </citation>
    <scope>NUCLEOTIDE SEQUENCE [LARGE SCALE GENOMIC DNA]</scope>
    <source>
        <strain evidence="2 3">Aroian</strain>
        <tissue evidence="2">Whole animal</tissue>
    </source>
</reference>
<dbReference type="Proteomes" id="UP001303046">
    <property type="component" value="Unassembled WGS sequence"/>
</dbReference>
<feature type="transmembrane region" description="Helical" evidence="1">
    <location>
        <begin position="132"/>
        <end position="152"/>
    </location>
</feature>
<keyword evidence="1" id="KW-0472">Membrane</keyword>
<evidence type="ECO:0008006" key="4">
    <source>
        <dbReference type="Google" id="ProtNLM"/>
    </source>
</evidence>
<sequence>MKDSYANKQGFEKDSARLSTVSFHTVSKLIETLSECSQRKPTNGHVENTSSAPQWVFFEMLTLSSTARHCFVIIQNTVSLAKLPVFRIMQHASIACSINLLSQIIAAAVTIPHGNMNYTFNSINGAIFQGSWAVEYPMILVVAVKRFLAIALPIHARLLSSLKISYAIIACCWIFGAFNAALCLSGQVQTIWDAYIPGFFFTARP</sequence>
<keyword evidence="3" id="KW-1185">Reference proteome</keyword>
<feature type="transmembrane region" description="Helical" evidence="1">
    <location>
        <begin position="164"/>
        <end position="182"/>
    </location>
</feature>
<organism evidence="2 3">
    <name type="scientific">Necator americanus</name>
    <name type="common">Human hookworm</name>
    <dbReference type="NCBI Taxonomy" id="51031"/>
    <lineage>
        <taxon>Eukaryota</taxon>
        <taxon>Metazoa</taxon>
        <taxon>Ecdysozoa</taxon>
        <taxon>Nematoda</taxon>
        <taxon>Chromadorea</taxon>
        <taxon>Rhabditida</taxon>
        <taxon>Rhabditina</taxon>
        <taxon>Rhabditomorpha</taxon>
        <taxon>Strongyloidea</taxon>
        <taxon>Ancylostomatidae</taxon>
        <taxon>Bunostominae</taxon>
        <taxon>Necator</taxon>
    </lineage>
</organism>
<evidence type="ECO:0000256" key="1">
    <source>
        <dbReference type="SAM" id="Phobius"/>
    </source>
</evidence>
<comment type="caution">
    <text evidence="2">The sequence shown here is derived from an EMBL/GenBank/DDBJ whole genome shotgun (WGS) entry which is preliminary data.</text>
</comment>
<gene>
    <name evidence="2" type="primary">Necator_chrII.g5112</name>
    <name evidence="2" type="ORF">RB195_017320</name>
</gene>
<proteinExistence type="predicted"/>
<evidence type="ECO:0000313" key="3">
    <source>
        <dbReference type="Proteomes" id="UP001303046"/>
    </source>
</evidence>
<keyword evidence="1" id="KW-1133">Transmembrane helix</keyword>
<evidence type="ECO:0000313" key="2">
    <source>
        <dbReference type="EMBL" id="KAK6733496.1"/>
    </source>
</evidence>
<keyword evidence="1" id="KW-0812">Transmembrane</keyword>
<dbReference type="EMBL" id="JAVFWL010000002">
    <property type="protein sequence ID" value="KAK6733496.1"/>
    <property type="molecule type" value="Genomic_DNA"/>
</dbReference>
<accession>A0ABR1C8B5</accession>